<evidence type="ECO:0000313" key="3">
    <source>
        <dbReference type="EMBL" id="PYI34490.1"/>
    </source>
</evidence>
<evidence type="ECO:0000313" key="4">
    <source>
        <dbReference type="Proteomes" id="UP000248817"/>
    </source>
</evidence>
<dbReference type="Gene3D" id="1.25.40.20">
    <property type="entry name" value="Ankyrin repeat-containing domain"/>
    <property type="match status" value="2"/>
</dbReference>
<dbReference type="InterPro" id="IPR002110">
    <property type="entry name" value="Ankyrin_rpt"/>
</dbReference>
<dbReference type="Proteomes" id="UP000248817">
    <property type="component" value="Unassembled WGS sequence"/>
</dbReference>
<protein>
    <submittedName>
        <fullName evidence="3">Ankyrin</fullName>
    </submittedName>
</protein>
<name>A0A2V5IZE0_9EURO</name>
<keyword evidence="1" id="KW-0677">Repeat</keyword>
<organism evidence="3 4">
    <name type="scientific">Aspergillus indologenus CBS 114.80</name>
    <dbReference type="NCBI Taxonomy" id="1450541"/>
    <lineage>
        <taxon>Eukaryota</taxon>
        <taxon>Fungi</taxon>
        <taxon>Dikarya</taxon>
        <taxon>Ascomycota</taxon>
        <taxon>Pezizomycotina</taxon>
        <taxon>Eurotiomycetes</taxon>
        <taxon>Eurotiomycetidae</taxon>
        <taxon>Eurotiales</taxon>
        <taxon>Aspergillaceae</taxon>
        <taxon>Aspergillus</taxon>
        <taxon>Aspergillus subgen. Circumdati</taxon>
    </lineage>
</organism>
<dbReference type="AlphaFoldDB" id="A0A2V5IZE0"/>
<evidence type="ECO:0000256" key="1">
    <source>
        <dbReference type="ARBA" id="ARBA00022737"/>
    </source>
</evidence>
<sequence length="526" mass="58795">MPSQLSRFPEICPRCKNRYNVRVLAELFRLQRARLPASAFPSAEAQANPEETCELARGFLDIFNGAGYTDEEVYRILDPESESEDDGLNALRQEMQDLAVAIPAPYVTQPPRDWPRQSVVKRMAYSVFEDPLPPTSLPACKCKAYMLAPTGLGCLDLALLTDSVAAIGCLFTLGLRPTTVLPTGFNILGTAILAEARQIVAHIYDSFTVPPFYWIGDAHTTFIPDEPSLHPLTLALRMHNIPLFQFILSHEAPDEPIPAEILLWAVQYGDVEIVRSLHEQAGVDFFAEDQPSRLVECPDHKVPAAVVVYGGLMPIAEILLHYATRNIAAGARMLQCLLSLLPPGDMRPRRRFLNARSWYGTTPLMDAARAGNYAAVHYLANSHIAKLDFVNPLGMSALYFAVQRLDIPAVEALFEAGCANGNEREDKDGRPVKPPFYAIIDAHRRPCVERYDPAELKAHVDRVLDVARLLLNNGADPRLKWEEDMEDEEEVKTVLEEAKTEPVLERLVQLLQEELEEKVHFPLSEV</sequence>
<gene>
    <name evidence="3" type="ORF">BP00DRAFT_443537</name>
</gene>
<dbReference type="Pfam" id="PF12796">
    <property type="entry name" value="Ank_2"/>
    <property type="match status" value="1"/>
</dbReference>
<evidence type="ECO:0000256" key="2">
    <source>
        <dbReference type="ARBA" id="ARBA00023043"/>
    </source>
</evidence>
<reference evidence="3 4" key="1">
    <citation type="submission" date="2018-02" db="EMBL/GenBank/DDBJ databases">
        <title>The genomes of Aspergillus section Nigri reveals drivers in fungal speciation.</title>
        <authorList>
            <consortium name="DOE Joint Genome Institute"/>
            <person name="Vesth T.C."/>
            <person name="Nybo J."/>
            <person name="Theobald S."/>
            <person name="Brandl J."/>
            <person name="Frisvad J.C."/>
            <person name="Nielsen K.F."/>
            <person name="Lyhne E.K."/>
            <person name="Kogle M.E."/>
            <person name="Kuo A."/>
            <person name="Riley R."/>
            <person name="Clum A."/>
            <person name="Nolan M."/>
            <person name="Lipzen A."/>
            <person name="Salamov A."/>
            <person name="Henrissat B."/>
            <person name="Wiebenga A."/>
            <person name="De vries R.P."/>
            <person name="Grigoriev I.V."/>
            <person name="Mortensen U.H."/>
            <person name="Andersen M.R."/>
            <person name="Baker S.E."/>
        </authorList>
    </citation>
    <scope>NUCLEOTIDE SEQUENCE [LARGE SCALE GENOMIC DNA]</scope>
    <source>
        <strain evidence="3 4">CBS 114.80</strain>
    </source>
</reference>
<dbReference type="EMBL" id="KZ825475">
    <property type="protein sequence ID" value="PYI34490.1"/>
    <property type="molecule type" value="Genomic_DNA"/>
</dbReference>
<keyword evidence="2" id="KW-0040">ANK repeat</keyword>
<accession>A0A2V5IZE0</accession>
<dbReference type="PANTHER" id="PTHR24171">
    <property type="entry name" value="ANKYRIN REPEAT DOMAIN-CONTAINING PROTEIN 39-RELATED"/>
    <property type="match status" value="1"/>
</dbReference>
<keyword evidence="4" id="KW-1185">Reference proteome</keyword>
<dbReference type="SUPFAM" id="SSF48403">
    <property type="entry name" value="Ankyrin repeat"/>
    <property type="match status" value="1"/>
</dbReference>
<proteinExistence type="predicted"/>
<dbReference type="InterPro" id="IPR036770">
    <property type="entry name" value="Ankyrin_rpt-contain_sf"/>
</dbReference>